<sequence length="371" mass="41112">MVQAQNHKLPPTPMADEAARRRELRRQRILANSESRLQLILSNGEDRVSHDKPFLAPDQPEQPPIAIVANVTSTDADNLLNPQLNAISRKSSNTIETSEVSPGHNGRIYQLPGKTIEQTLIIGSPPANDRVDRVQSNYSPITNMDFTDIPSDERQLFGGDIYGTADILAAEQVQTGANFRLPPDGEFENTPLAQLLSNLTDNDEAPLVTLANLAGRLGLPEADQNMNRAIGGRGTATDRQSAGEIARRRYQVLWDPCHLRRTLFISVLAVLARFVLPVLPADYAIMFAPLYLLELLSISLCIFYSVPLNRSRMSIAFSILLFMGASRKSVQFGQTLTACFEIFLRDLSIYTFSFFMAHAFCQHADLLAVTT</sequence>
<reference evidence="3" key="1">
    <citation type="submission" date="2021-01" db="UniProtKB">
        <authorList>
            <consortium name="EnsemblMetazoa"/>
        </authorList>
    </citation>
    <scope>IDENTIFICATION</scope>
</reference>
<dbReference type="RefSeq" id="XP_022646583.1">
    <property type="nucleotide sequence ID" value="XM_022790848.1"/>
</dbReference>
<feature type="region of interest" description="Disordered" evidence="1">
    <location>
        <begin position="1"/>
        <end position="21"/>
    </location>
</feature>
<dbReference type="InParanoid" id="A0A7M7J429"/>
<evidence type="ECO:0000256" key="2">
    <source>
        <dbReference type="SAM" id="Phobius"/>
    </source>
</evidence>
<name>A0A7M7J429_VARDE</name>
<accession>A0A7M7J429</accession>
<keyword evidence="4" id="KW-1185">Reference proteome</keyword>
<feature type="transmembrane region" description="Helical" evidence="2">
    <location>
        <begin position="262"/>
        <end position="279"/>
    </location>
</feature>
<feature type="transmembrane region" description="Helical" evidence="2">
    <location>
        <begin position="285"/>
        <end position="306"/>
    </location>
</feature>
<organism evidence="3 4">
    <name type="scientific">Varroa destructor</name>
    <name type="common">Honeybee mite</name>
    <dbReference type="NCBI Taxonomy" id="109461"/>
    <lineage>
        <taxon>Eukaryota</taxon>
        <taxon>Metazoa</taxon>
        <taxon>Ecdysozoa</taxon>
        <taxon>Arthropoda</taxon>
        <taxon>Chelicerata</taxon>
        <taxon>Arachnida</taxon>
        <taxon>Acari</taxon>
        <taxon>Parasitiformes</taxon>
        <taxon>Mesostigmata</taxon>
        <taxon>Gamasina</taxon>
        <taxon>Dermanyssoidea</taxon>
        <taxon>Varroidae</taxon>
        <taxon>Varroa</taxon>
    </lineage>
</organism>
<dbReference type="GeneID" id="111244130"/>
<dbReference type="EnsemblMetazoa" id="XM_022790848">
    <property type="protein sequence ID" value="XP_022646583"/>
    <property type="gene ID" value="LOC111244130"/>
</dbReference>
<evidence type="ECO:0000313" key="4">
    <source>
        <dbReference type="Proteomes" id="UP000594260"/>
    </source>
</evidence>
<keyword evidence="2" id="KW-1133">Transmembrane helix</keyword>
<evidence type="ECO:0000256" key="1">
    <source>
        <dbReference type="SAM" id="MobiDB-lite"/>
    </source>
</evidence>
<dbReference type="KEGG" id="vde:111244130"/>
<protein>
    <submittedName>
        <fullName evidence="3">Uncharacterized protein</fullName>
    </submittedName>
</protein>
<keyword evidence="2" id="KW-0812">Transmembrane</keyword>
<evidence type="ECO:0000313" key="3">
    <source>
        <dbReference type="EnsemblMetazoa" id="XP_022646583"/>
    </source>
</evidence>
<dbReference type="AlphaFoldDB" id="A0A7M7J429"/>
<proteinExistence type="predicted"/>
<keyword evidence="2" id="KW-0472">Membrane</keyword>
<dbReference type="OrthoDB" id="10529996at2759"/>
<dbReference type="Proteomes" id="UP000594260">
    <property type="component" value="Unplaced"/>
</dbReference>